<organism evidence="1 2">
    <name type="scientific">Scytalidium lignicola</name>
    <name type="common">Hyphomycete</name>
    <dbReference type="NCBI Taxonomy" id="5539"/>
    <lineage>
        <taxon>Eukaryota</taxon>
        <taxon>Fungi</taxon>
        <taxon>Dikarya</taxon>
        <taxon>Ascomycota</taxon>
        <taxon>Pezizomycotina</taxon>
        <taxon>Leotiomycetes</taxon>
        <taxon>Leotiomycetes incertae sedis</taxon>
        <taxon>Scytalidium</taxon>
    </lineage>
</organism>
<evidence type="ECO:0000313" key="2">
    <source>
        <dbReference type="Proteomes" id="UP000258309"/>
    </source>
</evidence>
<feature type="non-terminal residue" evidence="1">
    <location>
        <position position="1"/>
    </location>
</feature>
<dbReference type="AlphaFoldDB" id="A0A3E2HAG2"/>
<feature type="non-terminal residue" evidence="1">
    <location>
        <position position="215"/>
    </location>
</feature>
<sequence>MDQKRVHSNSLALLPNQKLRRTRSFSEDTTTIVGDSPGCEYIDINTKVGNSPVHGAFKATGECTPPPLENFGLILSNIGNFITYEYILEKDGQIVTTSSDIHPRPTHVIYNDYSVNLRKVNSSADWKHNFDIIAGKQLSRLTLGHTCTSEIQAPFTSRKYGWDEQSFDEPVIIKVVRINDQFSETTAEMRKALATERGFSNENEVLQEKRSSIKL</sequence>
<dbReference type="OrthoDB" id="10448872at2759"/>
<comment type="caution">
    <text evidence="1">The sequence shown here is derived from an EMBL/GenBank/DDBJ whole genome shotgun (WGS) entry which is preliminary data.</text>
</comment>
<accession>A0A3E2HAG2</accession>
<reference evidence="1 2" key="1">
    <citation type="submission" date="2018-05" db="EMBL/GenBank/DDBJ databases">
        <title>Draft genome sequence of Scytalidium lignicola DSM 105466, a ubiquitous saprotrophic fungus.</title>
        <authorList>
            <person name="Buettner E."/>
            <person name="Gebauer A.M."/>
            <person name="Hofrichter M."/>
            <person name="Liers C."/>
            <person name="Kellner H."/>
        </authorList>
    </citation>
    <scope>NUCLEOTIDE SEQUENCE [LARGE SCALE GENOMIC DNA]</scope>
    <source>
        <strain evidence="1 2">DSM 105466</strain>
    </source>
</reference>
<dbReference type="EMBL" id="NCSJ02000101">
    <property type="protein sequence ID" value="RFU30404.1"/>
    <property type="molecule type" value="Genomic_DNA"/>
</dbReference>
<gene>
    <name evidence="1" type="ORF">B7463_g5956</name>
</gene>
<dbReference type="Proteomes" id="UP000258309">
    <property type="component" value="Unassembled WGS sequence"/>
</dbReference>
<keyword evidence="2" id="KW-1185">Reference proteome</keyword>
<evidence type="ECO:0000313" key="1">
    <source>
        <dbReference type="EMBL" id="RFU30404.1"/>
    </source>
</evidence>
<proteinExistence type="predicted"/>
<protein>
    <submittedName>
        <fullName evidence="1">Uncharacterized protein</fullName>
    </submittedName>
</protein>
<name>A0A3E2HAG2_SCYLI</name>